<protein>
    <submittedName>
        <fullName evidence="2">Uncharacterized protein</fullName>
    </submittedName>
</protein>
<comment type="caution">
    <text evidence="2">The sequence shown here is derived from an EMBL/GenBank/DDBJ whole genome shotgun (WGS) entry which is preliminary data.</text>
</comment>
<dbReference type="AlphaFoldDB" id="A0A495R555"/>
<name>A0A495R555_9EURY</name>
<reference evidence="2 3" key="1">
    <citation type="submission" date="2018-10" db="EMBL/GenBank/DDBJ databases">
        <title>Genomic Encyclopedia of Archaeal and Bacterial Type Strains, Phase II (KMG-II): from individual species to whole genera.</title>
        <authorList>
            <person name="Goeker M."/>
        </authorList>
    </citation>
    <scope>NUCLEOTIDE SEQUENCE [LARGE SCALE GENOMIC DNA]</scope>
    <source>
        <strain evidence="2 3">DSM 11927</strain>
    </source>
</reference>
<proteinExistence type="predicted"/>
<evidence type="ECO:0000256" key="1">
    <source>
        <dbReference type="SAM" id="Phobius"/>
    </source>
</evidence>
<keyword evidence="1" id="KW-0472">Membrane</keyword>
<gene>
    <name evidence="2" type="ORF">BDK61_1497</name>
</gene>
<keyword evidence="3" id="KW-1185">Reference proteome</keyword>
<dbReference type="EMBL" id="RBWW01000001">
    <property type="protein sequence ID" value="RKS82196.1"/>
    <property type="molecule type" value="Genomic_DNA"/>
</dbReference>
<sequence>MLGSGGHSILLWLVAVWLFAVGLFLALLYASGRRDRREQARA</sequence>
<evidence type="ECO:0000313" key="3">
    <source>
        <dbReference type="Proteomes" id="UP000268233"/>
    </source>
</evidence>
<feature type="transmembrane region" description="Helical" evidence="1">
    <location>
        <begin position="6"/>
        <end position="30"/>
    </location>
</feature>
<organism evidence="2 3">
    <name type="scientific">Haloarcula quadrata</name>
    <dbReference type="NCBI Taxonomy" id="182779"/>
    <lineage>
        <taxon>Archaea</taxon>
        <taxon>Methanobacteriati</taxon>
        <taxon>Methanobacteriota</taxon>
        <taxon>Stenosarchaea group</taxon>
        <taxon>Halobacteria</taxon>
        <taxon>Halobacteriales</taxon>
        <taxon>Haloarculaceae</taxon>
        <taxon>Haloarcula</taxon>
    </lineage>
</organism>
<keyword evidence="1" id="KW-1133">Transmembrane helix</keyword>
<evidence type="ECO:0000313" key="2">
    <source>
        <dbReference type="EMBL" id="RKS82196.1"/>
    </source>
</evidence>
<accession>A0A495R555</accession>
<keyword evidence="1" id="KW-0812">Transmembrane</keyword>
<dbReference type="Proteomes" id="UP000268233">
    <property type="component" value="Unassembled WGS sequence"/>
</dbReference>